<protein>
    <submittedName>
        <fullName evidence="1">Uncharacterized protein</fullName>
    </submittedName>
</protein>
<dbReference type="EMBL" id="QLNQ01000030">
    <property type="protein sequence ID" value="RCK54872.1"/>
    <property type="molecule type" value="Genomic_DNA"/>
</dbReference>
<dbReference type="Gene3D" id="3.80.10.10">
    <property type="entry name" value="Ribonuclease Inhibitor"/>
    <property type="match status" value="1"/>
</dbReference>
<dbReference type="Proteomes" id="UP000253472">
    <property type="component" value="Unassembled WGS sequence"/>
</dbReference>
<keyword evidence="2" id="KW-1185">Reference proteome</keyword>
<proteinExistence type="predicted"/>
<reference evidence="1 2" key="1">
    <citation type="submission" date="2018-06" db="EMBL/GenBank/DDBJ databases">
        <title>Whole genome sequencing of Candida tropicalis (genome annotated by CSBL at Korea University).</title>
        <authorList>
            <person name="Ahn J."/>
        </authorList>
    </citation>
    <scope>NUCLEOTIDE SEQUENCE [LARGE SCALE GENOMIC DNA]</scope>
    <source>
        <strain evidence="1 2">ATCC 20962</strain>
    </source>
</reference>
<evidence type="ECO:0000313" key="1">
    <source>
        <dbReference type="EMBL" id="RCK54872.1"/>
    </source>
</evidence>
<dbReference type="AlphaFoldDB" id="A0A367XQ41"/>
<dbReference type="OrthoDB" id="3980749at2759"/>
<gene>
    <name evidence="1" type="ORF">Cantr_04728</name>
</gene>
<sequence length="377" mass="41826">MRSLSLQGRATVPIEKFDKNRFAKLAQLSLNQELTYSDLSILPRQLKRLTCVLAHPDPGTTKLLLPESLEALRMKIVIGTNPESVFNISHLSSLRNVDLVEKSATRPINHVCKFQPSVRCLTMRYPAVVAADLAAMCPELVEWNLNGKTHTYEQSFVSSLNFPAAVQRMRLTTKLVTSAEKGSDMTALQRLWERRAPMKIPESVTELHVGETLDKEILLDLNINPLPNLRVLRVDCPLGAHILGGLPSTLIKLSLSPRTFVLGDLRNLVNLDELTITSAKVDADLLALLPLSLRKLELSLCGLGKVHIKGPRLVSLNLSKNPLYVLDSGSFIIPDRVRELDISYCHISRISVSLPANLEVLNLSMDRIASVTTFPLV</sequence>
<comment type="caution">
    <text evidence="1">The sequence shown here is derived from an EMBL/GenBank/DDBJ whole genome shotgun (WGS) entry which is preliminary data.</text>
</comment>
<evidence type="ECO:0000313" key="2">
    <source>
        <dbReference type="Proteomes" id="UP000253472"/>
    </source>
</evidence>
<accession>A0A367XQ41</accession>
<dbReference type="SUPFAM" id="SSF52047">
    <property type="entry name" value="RNI-like"/>
    <property type="match status" value="1"/>
</dbReference>
<name>A0A367XQ41_9ASCO</name>
<dbReference type="InterPro" id="IPR032675">
    <property type="entry name" value="LRR_dom_sf"/>
</dbReference>
<organism evidence="1 2">
    <name type="scientific">Candida viswanathii</name>
    <dbReference type="NCBI Taxonomy" id="5486"/>
    <lineage>
        <taxon>Eukaryota</taxon>
        <taxon>Fungi</taxon>
        <taxon>Dikarya</taxon>
        <taxon>Ascomycota</taxon>
        <taxon>Saccharomycotina</taxon>
        <taxon>Pichiomycetes</taxon>
        <taxon>Debaryomycetaceae</taxon>
        <taxon>Candida/Lodderomyces clade</taxon>
        <taxon>Candida</taxon>
    </lineage>
</organism>